<evidence type="ECO:0000313" key="3">
    <source>
        <dbReference type="Proteomes" id="UP000293863"/>
    </source>
</evidence>
<evidence type="ECO:0000313" key="2">
    <source>
        <dbReference type="EMBL" id="RZG44283.1"/>
    </source>
</evidence>
<dbReference type="InterPro" id="IPR025359">
    <property type="entry name" value="SduA_C"/>
</dbReference>
<dbReference type="RefSeq" id="WP_130168812.1">
    <property type="nucleotide sequence ID" value="NZ_SGSQ01000025.1"/>
</dbReference>
<name>A0A4V2DMS1_9GAMM</name>
<reference evidence="2 3" key="1">
    <citation type="submission" date="2019-02" db="EMBL/GenBank/DDBJ databases">
        <title>The Batch Genome Submission of Acinetobacter spp. strains.</title>
        <authorList>
            <person name="Qin J."/>
            <person name="Hu Y."/>
            <person name="Ye H."/>
            <person name="Wei L."/>
            <person name="Feng Y."/>
            <person name="Zong Z."/>
        </authorList>
    </citation>
    <scope>NUCLEOTIDE SEQUENCE [LARGE SCALE GENOMIC DNA]</scope>
    <source>
        <strain evidence="2 3">WCHAW060049</strain>
    </source>
</reference>
<sequence length="265" mass="32217">MNDYRFLDLEQKLIRDDYKKREIVSISQSGLKFIKSLFWDYPKFLRCYETLFPNNYLDVVELKDKEYLRNIFITLNQRFESKDLNERQILNFINESDYRFVIGALLKRYYNFGHHEAHLFSEFPLGTSFKVDYLLLGKNSHGWHFVFVELEAPIGNITLANGDFGSVFRKGESQIKDWEFWLESNFSYLKEYWWRVKGEELLPNEFLTYDRTRVHYIVVAGRREDFTDRTYRIQREKLLNRTLFIHYDNLLDSINELIESNYLNY</sequence>
<organism evidence="2 3">
    <name type="scientific">Acinetobacter wuhouensis</name>
    <dbReference type="NCBI Taxonomy" id="1879050"/>
    <lineage>
        <taxon>Bacteria</taxon>
        <taxon>Pseudomonadati</taxon>
        <taxon>Pseudomonadota</taxon>
        <taxon>Gammaproteobacteria</taxon>
        <taxon>Moraxellales</taxon>
        <taxon>Moraxellaceae</taxon>
        <taxon>Acinetobacter</taxon>
    </lineage>
</organism>
<dbReference type="AlphaFoldDB" id="A0A4V2DMS1"/>
<dbReference type="Pfam" id="PF14082">
    <property type="entry name" value="SduA_C"/>
    <property type="match status" value="1"/>
</dbReference>
<feature type="domain" description="Shedu protein SduA C-terminal" evidence="1">
    <location>
        <begin position="86"/>
        <end position="251"/>
    </location>
</feature>
<gene>
    <name evidence="2" type="ORF">EXU28_14985</name>
</gene>
<dbReference type="EMBL" id="SGSQ01000025">
    <property type="protein sequence ID" value="RZG44283.1"/>
    <property type="molecule type" value="Genomic_DNA"/>
</dbReference>
<protein>
    <submittedName>
        <fullName evidence="2">DUF4263 domain-containing protein</fullName>
    </submittedName>
</protein>
<comment type="caution">
    <text evidence="2">The sequence shown here is derived from an EMBL/GenBank/DDBJ whole genome shotgun (WGS) entry which is preliminary data.</text>
</comment>
<proteinExistence type="predicted"/>
<keyword evidence="3" id="KW-1185">Reference proteome</keyword>
<evidence type="ECO:0000259" key="1">
    <source>
        <dbReference type="Pfam" id="PF14082"/>
    </source>
</evidence>
<accession>A0A4V2DMS1</accession>
<dbReference type="Proteomes" id="UP000293863">
    <property type="component" value="Unassembled WGS sequence"/>
</dbReference>